<dbReference type="Proteomes" id="UP001607303">
    <property type="component" value="Unassembled WGS sequence"/>
</dbReference>
<keyword evidence="2" id="KW-0436">Ligase</keyword>
<keyword evidence="3" id="KW-1185">Reference proteome</keyword>
<dbReference type="GO" id="GO:0016874">
    <property type="term" value="F:ligase activity"/>
    <property type="evidence" value="ECO:0007669"/>
    <property type="project" value="UniProtKB-KW"/>
</dbReference>
<feature type="compositionally biased region" description="Basic and acidic residues" evidence="1">
    <location>
        <begin position="288"/>
        <end position="299"/>
    </location>
</feature>
<sequence length="404" mass="46790">MYDSTSTLGKKGEDFKGIRINEKGSWDRSVLENASTSNDRPYFRYRRGFRSRVPGRTTVSIGRLDRVPFRRLNIARLNEREKVIGFDHEATLSKPSKLLERFEAFPFSRKGGRSEMIRRTSLLPLFRPEDNENNEAEADPEKREVAQRNSTESASVQAKMSLDLIVEQLKREISLKDIEDEEQSVSATEEAAEPKDLFESAFEEGSKVVEHEDEDEDEETTDAADVNAVSMNLERFETEERETIDRQEEEETISPREPVENDMVTENRLERDNDDVGFASMFVIGPKKSSDSSEERKINEGGNTSTKDDDKDEEEEEEGGFKDRETQTERVHTIHAARSCPLRKRCIYRFFFADPRNRAELFGWIHRKASDNLIYEKGKASGSPSYVPLTERFRWRYVEPRKAR</sequence>
<feature type="compositionally biased region" description="Acidic residues" evidence="1">
    <location>
        <begin position="211"/>
        <end position="222"/>
    </location>
</feature>
<feature type="compositionally biased region" description="Basic and acidic residues" evidence="1">
    <location>
        <begin position="319"/>
        <end position="331"/>
    </location>
</feature>
<evidence type="ECO:0000313" key="2">
    <source>
        <dbReference type="EMBL" id="KAL2728357.1"/>
    </source>
</evidence>
<organism evidence="2 3">
    <name type="scientific">Vespula maculifrons</name>
    <name type="common">Eastern yellow jacket</name>
    <name type="synonym">Wasp</name>
    <dbReference type="NCBI Taxonomy" id="7453"/>
    <lineage>
        <taxon>Eukaryota</taxon>
        <taxon>Metazoa</taxon>
        <taxon>Ecdysozoa</taxon>
        <taxon>Arthropoda</taxon>
        <taxon>Hexapoda</taxon>
        <taxon>Insecta</taxon>
        <taxon>Pterygota</taxon>
        <taxon>Neoptera</taxon>
        <taxon>Endopterygota</taxon>
        <taxon>Hymenoptera</taxon>
        <taxon>Apocrita</taxon>
        <taxon>Aculeata</taxon>
        <taxon>Vespoidea</taxon>
        <taxon>Vespidae</taxon>
        <taxon>Vespinae</taxon>
        <taxon>Vespula</taxon>
    </lineage>
</organism>
<evidence type="ECO:0000313" key="3">
    <source>
        <dbReference type="Proteomes" id="UP001607303"/>
    </source>
</evidence>
<feature type="compositionally biased region" description="Polar residues" evidence="1">
    <location>
        <begin position="147"/>
        <end position="156"/>
    </location>
</feature>
<feature type="region of interest" description="Disordered" evidence="1">
    <location>
        <begin position="124"/>
        <end position="156"/>
    </location>
</feature>
<accession>A0ABD2B6L8</accession>
<feature type="region of interest" description="Disordered" evidence="1">
    <location>
        <begin position="284"/>
        <end position="331"/>
    </location>
</feature>
<reference evidence="2 3" key="1">
    <citation type="journal article" date="2024" name="Ann. Entomol. Soc. Am.">
        <title>Genomic analyses of the southern and eastern yellowjacket wasps (Hymenoptera: Vespidae) reveal evolutionary signatures of social life.</title>
        <authorList>
            <person name="Catto M.A."/>
            <person name="Caine P.B."/>
            <person name="Orr S.E."/>
            <person name="Hunt B.G."/>
            <person name="Goodisman M.A.D."/>
        </authorList>
    </citation>
    <scope>NUCLEOTIDE SEQUENCE [LARGE SCALE GENOMIC DNA]</scope>
    <source>
        <strain evidence="2">232</strain>
        <tissue evidence="2">Head and thorax</tissue>
    </source>
</reference>
<feature type="region of interest" description="Disordered" evidence="1">
    <location>
        <begin position="179"/>
        <end position="272"/>
    </location>
</feature>
<dbReference type="EMBL" id="JAYRBN010000100">
    <property type="protein sequence ID" value="KAL2728357.1"/>
    <property type="molecule type" value="Genomic_DNA"/>
</dbReference>
<protein>
    <submittedName>
        <fullName evidence="2">DNA ligase 1</fullName>
    </submittedName>
</protein>
<feature type="compositionally biased region" description="Basic and acidic residues" evidence="1">
    <location>
        <begin position="253"/>
        <end position="271"/>
    </location>
</feature>
<gene>
    <name evidence="2" type="ORF">V1477_017633</name>
</gene>
<feature type="compositionally biased region" description="Basic and acidic residues" evidence="1">
    <location>
        <begin position="192"/>
        <end position="210"/>
    </location>
</feature>
<dbReference type="AlphaFoldDB" id="A0ABD2B6L8"/>
<proteinExistence type="predicted"/>
<evidence type="ECO:0000256" key="1">
    <source>
        <dbReference type="SAM" id="MobiDB-lite"/>
    </source>
</evidence>
<feature type="compositionally biased region" description="Basic and acidic residues" evidence="1">
    <location>
        <begin position="234"/>
        <end position="246"/>
    </location>
</feature>
<comment type="caution">
    <text evidence="2">The sequence shown here is derived from an EMBL/GenBank/DDBJ whole genome shotgun (WGS) entry which is preliminary data.</text>
</comment>
<name>A0ABD2B6L8_VESMC</name>